<organism evidence="1 2">
    <name type="scientific">Cinchona calisaya</name>
    <dbReference type="NCBI Taxonomy" id="153742"/>
    <lineage>
        <taxon>Eukaryota</taxon>
        <taxon>Viridiplantae</taxon>
        <taxon>Streptophyta</taxon>
        <taxon>Embryophyta</taxon>
        <taxon>Tracheophyta</taxon>
        <taxon>Spermatophyta</taxon>
        <taxon>Magnoliopsida</taxon>
        <taxon>eudicotyledons</taxon>
        <taxon>Gunneridae</taxon>
        <taxon>Pentapetalae</taxon>
        <taxon>asterids</taxon>
        <taxon>lamiids</taxon>
        <taxon>Gentianales</taxon>
        <taxon>Rubiaceae</taxon>
        <taxon>Cinchonoideae</taxon>
        <taxon>Cinchoneae</taxon>
        <taxon>Cinchona</taxon>
    </lineage>
</organism>
<dbReference type="EMBL" id="JBJUIK010000003">
    <property type="protein sequence ID" value="KAL3533313.1"/>
    <property type="molecule type" value="Genomic_DNA"/>
</dbReference>
<comment type="caution">
    <text evidence="1">The sequence shown here is derived from an EMBL/GenBank/DDBJ whole genome shotgun (WGS) entry which is preliminary data.</text>
</comment>
<evidence type="ECO:0000313" key="2">
    <source>
        <dbReference type="Proteomes" id="UP001630127"/>
    </source>
</evidence>
<proteinExistence type="predicted"/>
<evidence type="ECO:0000313" key="1">
    <source>
        <dbReference type="EMBL" id="KAL3533313.1"/>
    </source>
</evidence>
<sequence>MYDEIIKVSGHINKLFVYILIDGKSSHNFFIHPDAAKRRGCKIEQVIPMTVSVVKEVVESDDEDKLQMDFSIHQSIANGHDLMGFHLLLPIESERSLMERVRKELKLELK</sequence>
<protein>
    <submittedName>
        <fullName evidence="1">Uncharacterized protein</fullName>
    </submittedName>
</protein>
<name>A0ABD3AQF2_9GENT</name>
<gene>
    <name evidence="1" type="ORF">ACH5RR_006834</name>
</gene>
<dbReference type="AlphaFoldDB" id="A0ABD3AQF2"/>
<accession>A0ABD3AQF2</accession>
<dbReference type="Proteomes" id="UP001630127">
    <property type="component" value="Unassembled WGS sequence"/>
</dbReference>
<reference evidence="1 2" key="1">
    <citation type="submission" date="2024-11" db="EMBL/GenBank/DDBJ databases">
        <title>A near-complete genome assembly of Cinchona calisaya.</title>
        <authorList>
            <person name="Lian D.C."/>
            <person name="Zhao X.W."/>
            <person name="Wei L."/>
        </authorList>
    </citation>
    <scope>NUCLEOTIDE SEQUENCE [LARGE SCALE GENOMIC DNA]</scope>
    <source>
        <tissue evidence="1">Nenye</tissue>
    </source>
</reference>
<keyword evidence="2" id="KW-1185">Reference proteome</keyword>